<reference evidence="2" key="2">
    <citation type="submission" date="2016-05" db="EMBL/GenBank/DDBJ databases">
        <title>Comparative analysis highlights variable genome content of wheat rusts and divergence of the mating loci.</title>
        <authorList>
            <person name="Cuomo C.A."/>
            <person name="Bakkeren G."/>
            <person name="Szabo L."/>
            <person name="Khalil H."/>
            <person name="Joly D."/>
            <person name="Goldberg J."/>
            <person name="Young S."/>
            <person name="Zeng Q."/>
            <person name="Fellers J."/>
        </authorList>
    </citation>
    <scope>NUCLEOTIDE SEQUENCE [LARGE SCALE GENOMIC DNA]</scope>
    <source>
        <strain evidence="2">1-1 BBBD Race 1</strain>
    </source>
</reference>
<reference evidence="3" key="4">
    <citation type="submission" date="2025-05" db="UniProtKB">
        <authorList>
            <consortium name="EnsemblFungi"/>
        </authorList>
    </citation>
    <scope>IDENTIFICATION</scope>
    <source>
        <strain evidence="3">isolate 1-1 / race 1 (BBBD)</strain>
    </source>
</reference>
<dbReference type="EnsemblFungi" id="PTTG_27387-t43_1">
    <property type="protein sequence ID" value="PTTG_27387-t43_1-p1"/>
    <property type="gene ID" value="PTTG_27387"/>
</dbReference>
<protein>
    <submittedName>
        <fullName evidence="2 3">Uncharacterized protein</fullName>
    </submittedName>
</protein>
<feature type="region of interest" description="Disordered" evidence="1">
    <location>
        <begin position="105"/>
        <end position="140"/>
    </location>
</feature>
<dbReference type="Proteomes" id="UP000005240">
    <property type="component" value="Unassembled WGS sequence"/>
</dbReference>
<evidence type="ECO:0000313" key="2">
    <source>
        <dbReference type="EMBL" id="OAV93203.1"/>
    </source>
</evidence>
<accession>A0A180GMP9</accession>
<name>A0A180GMP9_PUCT1</name>
<evidence type="ECO:0000313" key="3">
    <source>
        <dbReference type="EnsemblFungi" id="PTTG_27387-t43_1-p1"/>
    </source>
</evidence>
<gene>
    <name evidence="2" type="ORF">PTTG_27387</name>
</gene>
<reference evidence="3 4" key="3">
    <citation type="journal article" date="2017" name="G3 (Bethesda)">
        <title>Comparative analysis highlights variable genome content of wheat rusts and divergence of the mating loci.</title>
        <authorList>
            <person name="Cuomo C.A."/>
            <person name="Bakkeren G."/>
            <person name="Khalil H.B."/>
            <person name="Panwar V."/>
            <person name="Joly D."/>
            <person name="Linning R."/>
            <person name="Sakthikumar S."/>
            <person name="Song X."/>
            <person name="Adiconis X."/>
            <person name="Fan L."/>
            <person name="Goldberg J.M."/>
            <person name="Levin J.Z."/>
            <person name="Young S."/>
            <person name="Zeng Q."/>
            <person name="Anikster Y."/>
            <person name="Bruce M."/>
            <person name="Wang M."/>
            <person name="Yin C."/>
            <person name="McCallum B."/>
            <person name="Szabo L.J."/>
            <person name="Hulbert S."/>
            <person name="Chen X."/>
            <person name="Fellers J.P."/>
        </authorList>
    </citation>
    <scope>NUCLEOTIDE SEQUENCE</scope>
    <source>
        <strain evidence="4">Isolate 1-1 / race 1 (BBBD)</strain>
        <strain evidence="3">isolate 1-1 / race 1 (BBBD)</strain>
    </source>
</reference>
<keyword evidence="4" id="KW-1185">Reference proteome</keyword>
<organism evidence="2">
    <name type="scientific">Puccinia triticina (isolate 1-1 / race 1 (BBBD))</name>
    <name type="common">Brown leaf rust fungus</name>
    <dbReference type="NCBI Taxonomy" id="630390"/>
    <lineage>
        <taxon>Eukaryota</taxon>
        <taxon>Fungi</taxon>
        <taxon>Dikarya</taxon>
        <taxon>Basidiomycota</taxon>
        <taxon>Pucciniomycotina</taxon>
        <taxon>Pucciniomycetes</taxon>
        <taxon>Pucciniales</taxon>
        <taxon>Pucciniaceae</taxon>
        <taxon>Puccinia</taxon>
    </lineage>
</organism>
<evidence type="ECO:0000313" key="4">
    <source>
        <dbReference type="Proteomes" id="UP000005240"/>
    </source>
</evidence>
<evidence type="ECO:0000256" key="1">
    <source>
        <dbReference type="SAM" id="MobiDB-lite"/>
    </source>
</evidence>
<dbReference type="AlphaFoldDB" id="A0A180GMP9"/>
<dbReference type="EMBL" id="ADAS02000053">
    <property type="protein sequence ID" value="OAV93203.1"/>
    <property type="molecule type" value="Genomic_DNA"/>
</dbReference>
<feature type="compositionally biased region" description="Polar residues" evidence="1">
    <location>
        <begin position="121"/>
        <end position="140"/>
    </location>
</feature>
<sequence>MAPMTTARRAQIERRRKVLTLKKILFKAIKKALKPFLHPRKPPAIFIADKDNLIVIESKNEDNLCLFKTPLLEKYQEEDIALYEETQQMLKWCCNGETSAQQKKQILKSGTSKYKMPVPSSDLNSNKLVPSPLQRQTKSN</sequence>
<proteinExistence type="predicted"/>
<dbReference type="VEuPathDB" id="FungiDB:PTTG_27387"/>
<reference evidence="2" key="1">
    <citation type="submission" date="2009-11" db="EMBL/GenBank/DDBJ databases">
        <authorList>
            <consortium name="The Broad Institute Genome Sequencing Platform"/>
            <person name="Ward D."/>
            <person name="Feldgarden M."/>
            <person name="Earl A."/>
            <person name="Young S.K."/>
            <person name="Zeng Q."/>
            <person name="Koehrsen M."/>
            <person name="Alvarado L."/>
            <person name="Berlin A."/>
            <person name="Bochicchio J."/>
            <person name="Borenstein D."/>
            <person name="Chapman S.B."/>
            <person name="Chen Z."/>
            <person name="Engels R."/>
            <person name="Freedman E."/>
            <person name="Gellesch M."/>
            <person name="Goldberg J."/>
            <person name="Griggs A."/>
            <person name="Gujja S."/>
            <person name="Heilman E."/>
            <person name="Heiman D."/>
            <person name="Hepburn T."/>
            <person name="Howarth C."/>
            <person name="Jen D."/>
            <person name="Larson L."/>
            <person name="Lewis B."/>
            <person name="Mehta T."/>
            <person name="Park D."/>
            <person name="Pearson M."/>
            <person name="Roberts A."/>
            <person name="Saif S."/>
            <person name="Shea T."/>
            <person name="Shenoy N."/>
            <person name="Sisk P."/>
            <person name="Stolte C."/>
            <person name="Sykes S."/>
            <person name="Thomson T."/>
            <person name="Walk T."/>
            <person name="White J."/>
            <person name="Yandava C."/>
            <person name="Izard J."/>
            <person name="Baranova O.V."/>
            <person name="Blanton J.M."/>
            <person name="Tanner A.C."/>
            <person name="Dewhirst F.E."/>
            <person name="Haas B."/>
            <person name="Nusbaum C."/>
            <person name="Birren B."/>
        </authorList>
    </citation>
    <scope>NUCLEOTIDE SEQUENCE [LARGE SCALE GENOMIC DNA]</scope>
    <source>
        <strain evidence="2">1-1 BBBD Race 1</strain>
    </source>
</reference>